<accession>A0AA41UH49</accession>
<keyword evidence="3" id="KW-1185">Reference proteome</keyword>
<reference evidence="2" key="1">
    <citation type="submission" date="2022-03" db="EMBL/GenBank/DDBJ databases">
        <title>Cryobacterium sp. nov. strain ZS14-85, isolated from Antarctic soil.</title>
        <authorList>
            <person name="Li J."/>
            <person name="Niu G."/>
        </authorList>
    </citation>
    <scope>NUCLEOTIDE SEQUENCE</scope>
    <source>
        <strain evidence="2">ZS14-85</strain>
    </source>
</reference>
<dbReference type="InterPro" id="IPR003111">
    <property type="entry name" value="Lon_prtase_N"/>
</dbReference>
<dbReference type="PANTHER" id="PTHR46732">
    <property type="entry name" value="ATP-DEPENDENT PROTEASE LA (LON) DOMAIN PROTEIN"/>
    <property type="match status" value="1"/>
</dbReference>
<evidence type="ECO:0000259" key="1">
    <source>
        <dbReference type="PROSITE" id="PS51787"/>
    </source>
</evidence>
<dbReference type="EMBL" id="JALGAR010000007">
    <property type="protein sequence ID" value="MCI4659902.1"/>
    <property type="molecule type" value="Genomic_DNA"/>
</dbReference>
<organism evidence="2 3">
    <name type="scientific">Cryobacterium zhongshanensis</name>
    <dbReference type="NCBI Taxonomy" id="2928153"/>
    <lineage>
        <taxon>Bacteria</taxon>
        <taxon>Bacillati</taxon>
        <taxon>Actinomycetota</taxon>
        <taxon>Actinomycetes</taxon>
        <taxon>Micrococcales</taxon>
        <taxon>Microbacteriaceae</taxon>
        <taxon>Cryobacterium</taxon>
    </lineage>
</organism>
<dbReference type="Gene3D" id="2.30.130.40">
    <property type="entry name" value="LON domain-like"/>
    <property type="match status" value="1"/>
</dbReference>
<dbReference type="InterPro" id="IPR046336">
    <property type="entry name" value="Lon_prtase_N_sf"/>
</dbReference>
<dbReference type="AlphaFoldDB" id="A0AA41UH49"/>
<dbReference type="InterPro" id="IPR015947">
    <property type="entry name" value="PUA-like_sf"/>
</dbReference>
<dbReference type="SMART" id="SM00464">
    <property type="entry name" value="LON"/>
    <property type="match status" value="1"/>
</dbReference>
<proteinExistence type="predicted"/>
<evidence type="ECO:0000313" key="2">
    <source>
        <dbReference type="EMBL" id="MCI4659902.1"/>
    </source>
</evidence>
<comment type="caution">
    <text evidence="2">The sequence shown here is derived from an EMBL/GenBank/DDBJ whole genome shotgun (WGS) entry which is preliminary data.</text>
</comment>
<feature type="domain" description="Lon N-terminal" evidence="1">
    <location>
        <begin position="1"/>
        <end position="195"/>
    </location>
</feature>
<dbReference type="Pfam" id="PF02190">
    <property type="entry name" value="LON_substr_bdg"/>
    <property type="match status" value="1"/>
</dbReference>
<gene>
    <name evidence="2" type="ORF">MQH31_19005</name>
</gene>
<dbReference type="PANTHER" id="PTHR46732:SF8">
    <property type="entry name" value="ATP-DEPENDENT PROTEASE LA (LON) DOMAIN PROTEIN"/>
    <property type="match status" value="1"/>
</dbReference>
<dbReference type="Proteomes" id="UP001165341">
    <property type="component" value="Unassembled WGS sequence"/>
</dbReference>
<dbReference type="SUPFAM" id="SSF88697">
    <property type="entry name" value="PUA domain-like"/>
    <property type="match status" value="1"/>
</dbReference>
<sequence>MTTLPMFPLGSVLFPHMPLHLRVFEQRYLIMMARVLDADAAVFGVVLIERGQEVGGGEHRFGIGTVARITQLEAPEGFVGVVAQGERRIEVLEWLDDDPHPQASVRELAELEWDDELFPLRERAERVVRRALALASEFTEQPWAPDVELSGDPAVAAWQLAAIAPVGPLDQVELLRSESMEALLTRVIEVTEAATDSFGA</sequence>
<name>A0AA41UH49_9MICO</name>
<evidence type="ECO:0000313" key="3">
    <source>
        <dbReference type="Proteomes" id="UP001165341"/>
    </source>
</evidence>
<protein>
    <submittedName>
        <fullName evidence="2">LON peptidase substrate-binding domain-containing protein</fullName>
    </submittedName>
</protein>
<dbReference type="PROSITE" id="PS51787">
    <property type="entry name" value="LON_N"/>
    <property type="match status" value="1"/>
</dbReference>